<keyword evidence="1" id="KW-1133">Transmembrane helix</keyword>
<reference evidence="2 3" key="1">
    <citation type="journal article" date="2011" name="J. Bacteriol.">
        <title>Genome sequence of the verrucomicrobium Opitutus terrae PB90-1, an abundant inhabitant of rice paddy soil ecosystems.</title>
        <authorList>
            <person name="van Passel M.W."/>
            <person name="Kant R."/>
            <person name="Palva A."/>
            <person name="Copeland A."/>
            <person name="Lucas S."/>
            <person name="Lapidus A."/>
            <person name="Glavina del Rio T."/>
            <person name="Pitluck S."/>
            <person name="Goltsman E."/>
            <person name="Clum A."/>
            <person name="Sun H."/>
            <person name="Schmutz J."/>
            <person name="Larimer F.W."/>
            <person name="Land M.L."/>
            <person name="Hauser L."/>
            <person name="Kyrpides N."/>
            <person name="Mikhailova N."/>
            <person name="Richardson P.P."/>
            <person name="Janssen P.H."/>
            <person name="de Vos W.M."/>
            <person name="Smidt H."/>
        </authorList>
    </citation>
    <scope>NUCLEOTIDE SEQUENCE [LARGE SCALE GENOMIC DNA]</scope>
    <source>
        <strain evidence="3">DSM 11246 / JCM 15787 / PB90-1</strain>
    </source>
</reference>
<organism evidence="2 3">
    <name type="scientific">Opitutus terrae (strain DSM 11246 / JCM 15787 / PB90-1)</name>
    <dbReference type="NCBI Taxonomy" id="452637"/>
    <lineage>
        <taxon>Bacteria</taxon>
        <taxon>Pseudomonadati</taxon>
        <taxon>Verrucomicrobiota</taxon>
        <taxon>Opitutia</taxon>
        <taxon>Opitutales</taxon>
        <taxon>Opitutaceae</taxon>
        <taxon>Opitutus</taxon>
    </lineage>
</organism>
<accession>B1ZXI7</accession>
<keyword evidence="1" id="KW-0812">Transmembrane</keyword>
<evidence type="ECO:0000313" key="3">
    <source>
        <dbReference type="Proteomes" id="UP000007013"/>
    </source>
</evidence>
<keyword evidence="3" id="KW-1185">Reference proteome</keyword>
<gene>
    <name evidence="2" type="ordered locus">Oter_3707</name>
</gene>
<evidence type="ECO:0000313" key="2">
    <source>
        <dbReference type="EMBL" id="ACB76982.1"/>
    </source>
</evidence>
<protein>
    <submittedName>
        <fullName evidence="2">Uncharacterized protein</fullName>
    </submittedName>
</protein>
<dbReference type="Proteomes" id="UP000007013">
    <property type="component" value="Chromosome"/>
</dbReference>
<proteinExistence type="predicted"/>
<dbReference type="HOGENOM" id="CLU_1106287_0_0_0"/>
<sequence>MNMKHPAVQAPRFRGSHGTILLARSVLLSLFTLCLPLAGRAAALSLVDFNVNLNLGGQPAPVGALNPPALLTYTETDTDATFSLAGSGFSSDSNLTFGIIGAFWKGTFQVNQDAGTINDGLTVSGTFQHIVSPAGHADKPFGGIFAFNLIVDADKAIGGAVSAATPLTIRSHLPKHEDQFTAQLQAAVSSSAFLDDITGWTFTLEAHHLGPSDPHFVPIPEPGSIAVGCALIGFCGLAGAARYRRRASRLR</sequence>
<keyword evidence="1" id="KW-0472">Membrane</keyword>
<dbReference type="EMBL" id="CP001032">
    <property type="protein sequence ID" value="ACB76982.1"/>
    <property type="molecule type" value="Genomic_DNA"/>
</dbReference>
<name>B1ZXI7_OPITP</name>
<evidence type="ECO:0000256" key="1">
    <source>
        <dbReference type="SAM" id="Phobius"/>
    </source>
</evidence>
<dbReference type="KEGG" id="ote:Oter_3707"/>
<feature type="transmembrane region" description="Helical" evidence="1">
    <location>
        <begin position="223"/>
        <end position="241"/>
    </location>
</feature>
<dbReference type="AlphaFoldDB" id="B1ZXI7"/>